<reference evidence="1 2" key="1">
    <citation type="journal article" date="2017" name="PLoS Biol.">
        <title>The sea cucumber genome provides insights into morphological evolution and visceral regeneration.</title>
        <authorList>
            <person name="Zhang X."/>
            <person name="Sun L."/>
            <person name="Yuan J."/>
            <person name="Sun Y."/>
            <person name="Gao Y."/>
            <person name="Zhang L."/>
            <person name="Li S."/>
            <person name="Dai H."/>
            <person name="Hamel J.F."/>
            <person name="Liu C."/>
            <person name="Yu Y."/>
            <person name="Liu S."/>
            <person name="Lin W."/>
            <person name="Guo K."/>
            <person name="Jin S."/>
            <person name="Xu P."/>
            <person name="Storey K.B."/>
            <person name="Huan P."/>
            <person name="Zhang T."/>
            <person name="Zhou Y."/>
            <person name="Zhang J."/>
            <person name="Lin C."/>
            <person name="Li X."/>
            <person name="Xing L."/>
            <person name="Huo D."/>
            <person name="Sun M."/>
            <person name="Wang L."/>
            <person name="Mercier A."/>
            <person name="Li F."/>
            <person name="Yang H."/>
            <person name="Xiang J."/>
        </authorList>
    </citation>
    <scope>NUCLEOTIDE SEQUENCE [LARGE SCALE GENOMIC DNA]</scope>
    <source>
        <strain evidence="1">Shaxun</strain>
        <tissue evidence="1">Muscle</tissue>
    </source>
</reference>
<accession>A0A2G8K9S7</accession>
<name>A0A2G8K9S7_STIJA</name>
<evidence type="ECO:0000313" key="1">
    <source>
        <dbReference type="EMBL" id="PIK44742.1"/>
    </source>
</evidence>
<organism evidence="1 2">
    <name type="scientific">Stichopus japonicus</name>
    <name type="common">Sea cucumber</name>
    <dbReference type="NCBI Taxonomy" id="307972"/>
    <lineage>
        <taxon>Eukaryota</taxon>
        <taxon>Metazoa</taxon>
        <taxon>Echinodermata</taxon>
        <taxon>Eleutherozoa</taxon>
        <taxon>Echinozoa</taxon>
        <taxon>Holothuroidea</taxon>
        <taxon>Aspidochirotacea</taxon>
        <taxon>Aspidochirotida</taxon>
        <taxon>Stichopodidae</taxon>
        <taxon>Apostichopus</taxon>
    </lineage>
</organism>
<sequence>MDECKICKKAFLGAEAIVTLRKKGCEGIARASLSRGDDIHTEPGQQVHKECRKVYCNENEIAASKRKSAIDTGTSAGEQRILRSARSPFVYKEHCLFCGGPDTFNHRRPKEGHKLVRVQTDQFHSEITTLCDERRCMVTCDTLSKLGFCSSYSEVAKFGRNAAITDGTDIPNLTAGHFVQYVADNVDHNVRTIDGMGTFHGMGMIAAITPQIKRNQHIPRGTVSADEISAVGTVNIVPFMPMFDGLRTLCYEKLQIIEKDDPTSRIDDLWQLSFSVRSPRPAWSGFMQMITKVTTRTILRCLSAYDRYGPGEHVLREFDPSFH</sequence>
<keyword evidence="2" id="KW-1185">Reference proteome</keyword>
<proteinExistence type="predicted"/>
<dbReference type="Proteomes" id="UP000230750">
    <property type="component" value="Unassembled WGS sequence"/>
</dbReference>
<dbReference type="AlphaFoldDB" id="A0A2G8K9S7"/>
<dbReference type="EMBL" id="MRZV01000758">
    <property type="protein sequence ID" value="PIK44742.1"/>
    <property type="molecule type" value="Genomic_DNA"/>
</dbReference>
<protein>
    <submittedName>
        <fullName evidence="1">Uncharacterized protein</fullName>
    </submittedName>
</protein>
<gene>
    <name evidence="1" type="ORF">BSL78_18414</name>
</gene>
<evidence type="ECO:0000313" key="2">
    <source>
        <dbReference type="Proteomes" id="UP000230750"/>
    </source>
</evidence>
<dbReference type="OrthoDB" id="10069752at2759"/>
<comment type="caution">
    <text evidence="1">The sequence shown here is derived from an EMBL/GenBank/DDBJ whole genome shotgun (WGS) entry which is preliminary data.</text>
</comment>